<accession>A0A2V3PTH4</accession>
<dbReference type="Pfam" id="PF12849">
    <property type="entry name" value="PBP_like_2"/>
    <property type="match status" value="1"/>
</dbReference>
<feature type="chain" id="PRO_5015885625" evidence="2">
    <location>
        <begin position="19"/>
        <end position="315"/>
    </location>
</feature>
<dbReference type="PANTHER" id="PTHR30570:SF1">
    <property type="entry name" value="PHOSPHATE-BINDING PROTEIN PSTS"/>
    <property type="match status" value="1"/>
</dbReference>
<proteinExistence type="predicted"/>
<protein>
    <submittedName>
        <fullName evidence="4">Phosphate transport system substrate-binding protein</fullName>
    </submittedName>
</protein>
<keyword evidence="1 2" id="KW-0732">Signal</keyword>
<comment type="caution">
    <text evidence="4">The sequence shown here is derived from an EMBL/GenBank/DDBJ whole genome shotgun (WGS) entry which is preliminary data.</text>
</comment>
<evidence type="ECO:0000256" key="2">
    <source>
        <dbReference type="SAM" id="SignalP"/>
    </source>
</evidence>
<dbReference type="Proteomes" id="UP000247973">
    <property type="component" value="Unassembled WGS sequence"/>
</dbReference>
<dbReference type="OrthoDB" id="1450880at2"/>
<dbReference type="PANTHER" id="PTHR30570">
    <property type="entry name" value="PERIPLASMIC PHOSPHATE BINDING COMPONENT OF PHOSPHATE ABC TRANSPORTER"/>
    <property type="match status" value="1"/>
</dbReference>
<sequence length="315" mass="34772">MRKVGLFCILLLITIFSACNSGQIKITRTDTPTSGVAEIAVDDCFAPIIQEQIDVFEALNDEASIIPIFANEVDVINLLLKDSIRLIIAARDLTDAERQGLLNKKLQARSQKIAIDGIALIINQENTDSLISLSALKKIMTGEIDSWKSINPQSKYDKISVVFDNPNSSTVRFIKDSINRGEPLAETLKAQDNNRAVLDYVAKTPNAMGVIGVNWINNPGDTTNLSFSNKIRVMSVSKNDEPTIQNSFQPFAAYLALGEYPLRRDVYVILSDLRGTLPAGFTSFIADDRGQRIILKAGLVPATRPMRLITVKENF</sequence>
<dbReference type="AlphaFoldDB" id="A0A2V3PTH4"/>
<keyword evidence="5" id="KW-1185">Reference proteome</keyword>
<dbReference type="Gene3D" id="3.40.190.10">
    <property type="entry name" value="Periplasmic binding protein-like II"/>
    <property type="match status" value="2"/>
</dbReference>
<dbReference type="InterPro" id="IPR024370">
    <property type="entry name" value="PBP_domain"/>
</dbReference>
<name>A0A2V3PTH4_9BACT</name>
<dbReference type="EMBL" id="QICL01000001">
    <property type="protein sequence ID" value="PXV68879.1"/>
    <property type="molecule type" value="Genomic_DNA"/>
</dbReference>
<evidence type="ECO:0000313" key="4">
    <source>
        <dbReference type="EMBL" id="PXV68879.1"/>
    </source>
</evidence>
<reference evidence="4 5" key="1">
    <citation type="submission" date="2018-03" db="EMBL/GenBank/DDBJ databases">
        <title>Genomic Encyclopedia of Archaeal and Bacterial Type Strains, Phase II (KMG-II): from individual species to whole genera.</title>
        <authorList>
            <person name="Goeker M."/>
        </authorList>
    </citation>
    <scope>NUCLEOTIDE SEQUENCE [LARGE SCALE GENOMIC DNA]</scope>
    <source>
        <strain evidence="4 5">DSM 100214</strain>
    </source>
</reference>
<dbReference type="RefSeq" id="WP_110308863.1">
    <property type="nucleotide sequence ID" value="NZ_QICL01000001.1"/>
</dbReference>
<organism evidence="4 5">
    <name type="scientific">Dysgonomonas alginatilytica</name>
    <dbReference type="NCBI Taxonomy" id="1605892"/>
    <lineage>
        <taxon>Bacteria</taxon>
        <taxon>Pseudomonadati</taxon>
        <taxon>Bacteroidota</taxon>
        <taxon>Bacteroidia</taxon>
        <taxon>Bacteroidales</taxon>
        <taxon>Dysgonomonadaceae</taxon>
        <taxon>Dysgonomonas</taxon>
    </lineage>
</organism>
<feature type="signal peptide" evidence="2">
    <location>
        <begin position="1"/>
        <end position="18"/>
    </location>
</feature>
<dbReference type="PROSITE" id="PS51257">
    <property type="entry name" value="PROKAR_LIPOPROTEIN"/>
    <property type="match status" value="1"/>
</dbReference>
<dbReference type="InterPro" id="IPR050811">
    <property type="entry name" value="Phosphate_ABC_transporter"/>
</dbReference>
<evidence type="ECO:0000313" key="5">
    <source>
        <dbReference type="Proteomes" id="UP000247973"/>
    </source>
</evidence>
<feature type="domain" description="PBP" evidence="3">
    <location>
        <begin position="29"/>
        <end position="288"/>
    </location>
</feature>
<dbReference type="SUPFAM" id="SSF53850">
    <property type="entry name" value="Periplasmic binding protein-like II"/>
    <property type="match status" value="1"/>
</dbReference>
<evidence type="ECO:0000256" key="1">
    <source>
        <dbReference type="ARBA" id="ARBA00022729"/>
    </source>
</evidence>
<evidence type="ECO:0000259" key="3">
    <source>
        <dbReference type="Pfam" id="PF12849"/>
    </source>
</evidence>
<gene>
    <name evidence="4" type="ORF">CLV62_101145</name>
</gene>